<evidence type="ECO:0000313" key="3">
    <source>
        <dbReference type="Proteomes" id="UP001059950"/>
    </source>
</evidence>
<reference evidence="2" key="1">
    <citation type="submission" date="2021-04" db="EMBL/GenBank/DDBJ databases">
        <title>Oceanospirillales bacteria with DddD are important DMSP degraders in coastal seawater.</title>
        <authorList>
            <person name="Liu J."/>
        </authorList>
    </citation>
    <scope>NUCLEOTIDE SEQUENCE</scope>
    <source>
        <strain evidence="2">GY6</strain>
    </source>
</reference>
<feature type="transmembrane region" description="Helical" evidence="1">
    <location>
        <begin position="75"/>
        <end position="98"/>
    </location>
</feature>
<dbReference type="Proteomes" id="UP001059950">
    <property type="component" value="Chromosome"/>
</dbReference>
<organism evidence="2 3">
    <name type="scientific">Amphritea atlantica</name>
    <dbReference type="NCBI Taxonomy" id="355243"/>
    <lineage>
        <taxon>Bacteria</taxon>
        <taxon>Pseudomonadati</taxon>
        <taxon>Pseudomonadota</taxon>
        <taxon>Gammaproteobacteria</taxon>
        <taxon>Oceanospirillales</taxon>
        <taxon>Oceanospirillaceae</taxon>
        <taxon>Amphritea</taxon>
    </lineage>
</organism>
<feature type="transmembrane region" description="Helical" evidence="1">
    <location>
        <begin position="110"/>
        <end position="132"/>
    </location>
</feature>
<gene>
    <name evidence="2" type="ORF">KDX31_07945</name>
</gene>
<accession>A0ABY5GY11</accession>
<proteinExistence type="predicted"/>
<dbReference type="EMBL" id="CP073344">
    <property type="protein sequence ID" value="UTW04918.1"/>
    <property type="molecule type" value="Genomic_DNA"/>
</dbReference>
<evidence type="ECO:0000256" key="1">
    <source>
        <dbReference type="SAM" id="Phobius"/>
    </source>
</evidence>
<feature type="transmembrane region" description="Helical" evidence="1">
    <location>
        <begin position="12"/>
        <end position="39"/>
    </location>
</feature>
<protein>
    <recommendedName>
        <fullName evidence="4">Transmembrane protein</fullName>
    </recommendedName>
</protein>
<keyword evidence="1" id="KW-0812">Transmembrane</keyword>
<evidence type="ECO:0000313" key="2">
    <source>
        <dbReference type="EMBL" id="UTW04918.1"/>
    </source>
</evidence>
<evidence type="ECO:0008006" key="4">
    <source>
        <dbReference type="Google" id="ProtNLM"/>
    </source>
</evidence>
<name>A0ABY5GY11_9GAMM</name>
<sequence>MKRQMKKILHYSSLYFVIVFTVGFVLGTIRVLLLVPYFGEHTAELLEMPLMLLACFFSARFVASIAGNRVVAWQMLAVGVLALLYLLVVELSIVIWLRDLSVSEYVESKYSLAGLAYVVLLILYALFPYSVYRSKNSP</sequence>
<keyword evidence="1" id="KW-1133">Transmembrane helix</keyword>
<keyword evidence="3" id="KW-1185">Reference proteome</keyword>
<keyword evidence="1" id="KW-0472">Membrane</keyword>
<feature type="transmembrane region" description="Helical" evidence="1">
    <location>
        <begin position="45"/>
        <end position="63"/>
    </location>
</feature>